<feature type="region of interest" description="Disordered" evidence="2">
    <location>
        <begin position="704"/>
        <end position="753"/>
    </location>
</feature>
<dbReference type="WBParaSite" id="MBELARI_LOCUS8768">
    <property type="protein sequence ID" value="MBELARI_LOCUS8768"/>
    <property type="gene ID" value="MBELARI_LOCUS8768"/>
</dbReference>
<feature type="compositionally biased region" description="Polar residues" evidence="2">
    <location>
        <begin position="1164"/>
        <end position="1178"/>
    </location>
</feature>
<dbReference type="Proteomes" id="UP000887575">
    <property type="component" value="Unassembled WGS sequence"/>
</dbReference>
<keyword evidence="1" id="KW-0479">Metal-binding</keyword>
<name>A0AAF3FRN6_9BILA</name>
<organism evidence="4 5">
    <name type="scientific">Mesorhabditis belari</name>
    <dbReference type="NCBI Taxonomy" id="2138241"/>
    <lineage>
        <taxon>Eukaryota</taxon>
        <taxon>Metazoa</taxon>
        <taxon>Ecdysozoa</taxon>
        <taxon>Nematoda</taxon>
        <taxon>Chromadorea</taxon>
        <taxon>Rhabditida</taxon>
        <taxon>Rhabditina</taxon>
        <taxon>Rhabditomorpha</taxon>
        <taxon>Rhabditoidea</taxon>
        <taxon>Rhabditidae</taxon>
        <taxon>Mesorhabditinae</taxon>
        <taxon>Mesorhabditis</taxon>
    </lineage>
</organism>
<evidence type="ECO:0000256" key="1">
    <source>
        <dbReference type="PROSITE-ProRule" id="PRU00325"/>
    </source>
</evidence>
<dbReference type="GO" id="GO:0008270">
    <property type="term" value="F:zinc ion binding"/>
    <property type="evidence" value="ECO:0007669"/>
    <property type="project" value="UniProtKB-KW"/>
</dbReference>
<dbReference type="Pfam" id="PF25572">
    <property type="entry name" value="TPR_ZSWIM8"/>
    <property type="match status" value="1"/>
</dbReference>
<dbReference type="PROSITE" id="PS50966">
    <property type="entry name" value="ZF_SWIM"/>
    <property type="match status" value="1"/>
</dbReference>
<reference evidence="5" key="1">
    <citation type="submission" date="2024-02" db="UniProtKB">
        <authorList>
            <consortium name="WormBaseParasite"/>
        </authorList>
    </citation>
    <scope>IDENTIFICATION</scope>
</reference>
<dbReference type="PANTHER" id="PTHR22619">
    <property type="entry name" value="ZINC FINGER SWIM DOMAIN CONTAINING PROTEIN 4, 5, 6"/>
    <property type="match status" value="1"/>
</dbReference>
<feature type="compositionally biased region" description="Low complexity" evidence="2">
    <location>
        <begin position="1179"/>
        <end position="1193"/>
    </location>
</feature>
<accession>A0AAF3FRN6</accession>
<feature type="compositionally biased region" description="Low complexity" evidence="2">
    <location>
        <begin position="1457"/>
        <end position="1469"/>
    </location>
</feature>
<dbReference type="InterPro" id="IPR007527">
    <property type="entry name" value="Znf_SWIM"/>
</dbReference>
<evidence type="ECO:0000313" key="4">
    <source>
        <dbReference type="Proteomes" id="UP000887575"/>
    </source>
</evidence>
<sequence>MDARPNFEDVDELWLHPVDLDEQNRLLDDVDRISFEDSERFEEESSSWQSIESLNIAQQNWRGWTGDVNRGGAEEEIDNQPGPSNRLLAVSGRHSAASSTHTLTRPHSSHHQRGAQIGSLRSFAAEACAQHLSFESIQEKYQTLFMENLDNPMSIYKTNMLPEDYFMEIVQYCFPKSEEDVRLYSCLANRNGDEFVSGETLLKENLVHDVLQIGFHLSGLVRGKAILDEQTGKMGISHNKDEHRVSAKIDRCRIVELECSCDLKSQWCQHAVALCLYRMQKIDRVEFRPPLIEAISEMKADKLRVFISYLLDKLPRQYLPTAQILLDELGKVSDEEINTHTLIDSSVPAHCERAIWVFNEDVLRENVRRSINKFCIPSPQVHCDVESMSSPQTAVSFEFSSLHRSFRSREPEALWNLLSIVREMYRRRDENATTLLHIITEQCLMSEPMLIWWYMAKLAQTGRWTFHGSVKSANSVINTTARLQYNCSTLFDEIVRLWRCAALNPLLTTQEKNALTTYLQSSHRMACENIWKALPKYHPENPFPQHHALVCWVCDEKGEKLKPEAAHFSRDSFPGFFCALEACQVSWDNCLINGVDVFHHLSSEHCSTSLPIDGIEEAEENFPSLPFLHKKRSPTLHSPFPQGPSPFGSHLQSYDCHVFPEKKKKKKKRPLGGAMGRRGHQVFLPEFFDHRSLRRATREAARRAARLVQAGQQDGGDESTESGQESDLPQNLPAFHPPRDQAGSSGQIHLPNNTEFPNGDIDLLLASAHESVEGLELKFARCEALHVHGYEKEGFASALELMQFLRASPPDLSLPSSLINHLVKQSERGKRMDESSNWDIKKWKKPIRNGRNEMILNQLISPLVTDAKLLATSERTIKTFERAAFLAKIFVSDSSLHSKLFNFLLFVLELPQTPMANKYLQVKLFHLEAYLLSVLRGIEITQCELGMVRERAAKLCNRISRPSLFSPSIALCHFIFDSLSYTTNMYPNGNHSPASSAAKNIGRLPTDDVISLKIALDALGSRQIFSEDDCPMLTETVRRQKGCLASTLMIGYKDSNEMLGHVLDRLLDPRMHLMYNEMRHQSNACYFLEQDPSYKKYCQKGARPHYPYRPEELEILVAETTQAASAPAFVSRSASCQSAESTGELPSGSEGPEGQSADDETEQMTRGLSNLSALPSNLTQSTVERQSEQSTSESTDRNSPQASTCSSTAPPSVGRSSVSSLCAEPIDTDDSACISMELFKKRSKWNALYAYGSERPSEAVGHHYLEFAKKIMAEAGGPQAQSREHWNNQPNPNVQQQGVNRKLQIAAFLIGLYALGLNNLVNSTWPTRTYSQHVSWLKTQIDEIGGAAIEILRSTWRKHLVPGEVADIILQPGYSRDAATVTQAAHLAVDALHSADAISTQNCTQLLLHCKEQSPALLEQACRAIEKASGTGDGVAPEILFIVAKYWHELYKENDAASAASTSQQQPQQQLPPSPQIVAPQMMPQQFHQRPPQRQPHFHSSHMNYMRPNAYDPQLPFGFHPSMPPPAPPQQHFMGQGTPHHSPRPHTMYLHPQQFQPYPMMMVPNGGVDPSVRGPPPSIHQSHSAPSLLPGQIPQQNDPSIHPISQQFIPYSSHHYNMPSEVVFEKLLLAYNVGMKALETMGKREQDDRQYMKYSENPGMKEDIMWLHRVASDLDQFIRSQQPAAYSIDFYRMAIQCVASPFILFELAERSTELRGLMGGAQSGLIYPPRSIHPINHNRVKYVNPPGSIRQAFNSIGFPFVIGELIEEALEAFYTALACKVTHPRLGASEKNDANNLVLKAAKCIQWIPVQPLRQQNHEAFVRHIMASIKSRDKELRNELLQAMNTQFS</sequence>
<keyword evidence="4" id="KW-1185">Reference proteome</keyword>
<dbReference type="InterPro" id="IPR057945">
    <property type="entry name" value="TPR_ZSWIM8"/>
</dbReference>
<keyword evidence="1" id="KW-0862">Zinc</keyword>
<evidence type="ECO:0000313" key="5">
    <source>
        <dbReference type="WBParaSite" id="MBELARI_LOCUS8768"/>
    </source>
</evidence>
<proteinExistence type="predicted"/>
<evidence type="ECO:0000259" key="3">
    <source>
        <dbReference type="PROSITE" id="PS50966"/>
    </source>
</evidence>
<evidence type="ECO:0000256" key="2">
    <source>
        <dbReference type="SAM" id="MobiDB-lite"/>
    </source>
</evidence>
<feature type="region of interest" description="Disordered" evidence="2">
    <location>
        <begin position="1457"/>
        <end position="1477"/>
    </location>
</feature>
<dbReference type="PANTHER" id="PTHR22619:SF1">
    <property type="entry name" value="ZINC FINGER SWIM DOMAIN-CONTAINING PROTEIN 8"/>
    <property type="match status" value="1"/>
</dbReference>
<keyword evidence="1" id="KW-0863">Zinc-finger</keyword>
<feature type="region of interest" description="Disordered" evidence="2">
    <location>
        <begin position="1135"/>
        <end position="1219"/>
    </location>
</feature>
<feature type="compositionally biased region" description="Low complexity" evidence="2">
    <location>
        <begin position="1140"/>
        <end position="1155"/>
    </location>
</feature>
<feature type="region of interest" description="Disordered" evidence="2">
    <location>
        <begin position="65"/>
        <end position="85"/>
    </location>
</feature>
<dbReference type="GO" id="GO:0031462">
    <property type="term" value="C:Cul2-RING ubiquitin ligase complex"/>
    <property type="evidence" value="ECO:0007669"/>
    <property type="project" value="TreeGrafter"/>
</dbReference>
<protein>
    <submittedName>
        <fullName evidence="5">SWIM-type domain-containing protein</fullName>
    </submittedName>
</protein>
<feature type="domain" description="SWIM-type" evidence="3">
    <location>
        <begin position="243"/>
        <end position="279"/>
    </location>
</feature>
<feature type="compositionally biased region" description="Polar residues" evidence="2">
    <location>
        <begin position="1197"/>
        <end position="1219"/>
    </location>
</feature>
<feature type="compositionally biased region" description="Polar residues" evidence="2">
    <location>
        <begin position="742"/>
        <end position="753"/>
    </location>
</feature>